<organism evidence="1 2">
    <name type="scientific">Pluteus cervinus</name>
    <dbReference type="NCBI Taxonomy" id="181527"/>
    <lineage>
        <taxon>Eukaryota</taxon>
        <taxon>Fungi</taxon>
        <taxon>Dikarya</taxon>
        <taxon>Basidiomycota</taxon>
        <taxon>Agaricomycotina</taxon>
        <taxon>Agaricomycetes</taxon>
        <taxon>Agaricomycetidae</taxon>
        <taxon>Agaricales</taxon>
        <taxon>Pluteineae</taxon>
        <taxon>Pluteaceae</taxon>
        <taxon>Pluteus</taxon>
    </lineage>
</organism>
<keyword evidence="2" id="KW-1185">Reference proteome</keyword>
<evidence type="ECO:0000313" key="2">
    <source>
        <dbReference type="Proteomes" id="UP000308600"/>
    </source>
</evidence>
<dbReference type="EMBL" id="ML208290">
    <property type="protein sequence ID" value="TFK72011.1"/>
    <property type="molecule type" value="Genomic_DNA"/>
</dbReference>
<dbReference type="Proteomes" id="UP000308600">
    <property type="component" value="Unassembled WGS sequence"/>
</dbReference>
<accession>A0ACD3B2F2</accession>
<proteinExistence type="predicted"/>
<evidence type="ECO:0000313" key="1">
    <source>
        <dbReference type="EMBL" id="TFK72011.1"/>
    </source>
</evidence>
<protein>
    <submittedName>
        <fullName evidence="1">Nop14-like protein</fullName>
    </submittedName>
</protein>
<sequence>MPKGSQLTQLKSALSQAGFTGRPQQSKKRKRTTAVEKDKEKKAAKLEEIHRKLNPFDVKVTKLKHDVGGRKIKGAIGKPAQSKQVGLDQRKKTLLKEYEEKGRAGGILDRRFGENDPSMSVEERMLERFTRERQRASKGVAFNLEDEDELTHYGQSLSKLDDFDDVGLGDEDDEDEETGDLGQIDKEIVKHTHFGGFDDEEEEDDPDEPARKKSKAEVMEEVIAKSKQHKLLRQMEKEKGETIRHELDEEFAAIRDLIYAPDPSRTGDVALPLDPKVVADTQAEVPSESKNTGQDVDYDQQVRELAFDKRSKPKDRMKTEEEVALEEKEALETAERQRRKRMLGLPEDDSEDEGRAKRKRKRGGDDLDDDFQDDEGDWGGLGAGLGEEDKVEGSISDSESQGERSGEESQSGDEDSEEEDSQVESGEEWEDSKDPGTAHQDLAQSSKPKSRKGNANETKGLKKELPYTFPCPATHDEFLEIVNDVDDKDVPIVVKRIRALFHTSLAPENKFKLQTFMTVLIDHILYLTSPPAPRFGLLSSILPHLFAFVKAYPIRAAEHFNQKLSLMHKNLKRGLSRGALNPDSKTWPGLAELSLLRVIGVIWSTSDLNHAVVSPARMLMGAYLGLGRIRTLSDLASGLFLCTLFLHYETLSKRLVPEAVNFLINAILHLAPHHFKDVSSLPGSFPAQDFRSELTRSLSIDLQSAANVLVGKADLPSLLDGDESSNQRKADLLGLTIALLGRFANMYKGLDGFIELYDPICQIVTKIDVPKAYQVRVQLSDLRSMLNKLLKFARQSRQPLLLQSHKPIPIPTYIPKFETSSSSHLRHRDPDHERNEASKLRAQYKQEKKGAIRELRKDARFLAAVEQDRQKEKDRSYNERMGKVFSSIEGERAEQKAMEKEKVKEKRRGGRR</sequence>
<name>A0ACD3B2F2_9AGAR</name>
<reference evidence="1 2" key="1">
    <citation type="journal article" date="2019" name="Nat. Ecol. Evol.">
        <title>Megaphylogeny resolves global patterns of mushroom evolution.</title>
        <authorList>
            <person name="Varga T."/>
            <person name="Krizsan K."/>
            <person name="Foldi C."/>
            <person name="Dima B."/>
            <person name="Sanchez-Garcia M."/>
            <person name="Sanchez-Ramirez S."/>
            <person name="Szollosi G.J."/>
            <person name="Szarkandi J.G."/>
            <person name="Papp V."/>
            <person name="Albert L."/>
            <person name="Andreopoulos W."/>
            <person name="Angelini C."/>
            <person name="Antonin V."/>
            <person name="Barry K.W."/>
            <person name="Bougher N.L."/>
            <person name="Buchanan P."/>
            <person name="Buyck B."/>
            <person name="Bense V."/>
            <person name="Catcheside P."/>
            <person name="Chovatia M."/>
            <person name="Cooper J."/>
            <person name="Damon W."/>
            <person name="Desjardin D."/>
            <person name="Finy P."/>
            <person name="Geml J."/>
            <person name="Haridas S."/>
            <person name="Hughes K."/>
            <person name="Justo A."/>
            <person name="Karasinski D."/>
            <person name="Kautmanova I."/>
            <person name="Kiss B."/>
            <person name="Kocsube S."/>
            <person name="Kotiranta H."/>
            <person name="LaButti K.M."/>
            <person name="Lechner B.E."/>
            <person name="Liimatainen K."/>
            <person name="Lipzen A."/>
            <person name="Lukacs Z."/>
            <person name="Mihaltcheva S."/>
            <person name="Morgado L.N."/>
            <person name="Niskanen T."/>
            <person name="Noordeloos M.E."/>
            <person name="Ohm R.A."/>
            <person name="Ortiz-Santana B."/>
            <person name="Ovrebo C."/>
            <person name="Racz N."/>
            <person name="Riley R."/>
            <person name="Savchenko A."/>
            <person name="Shiryaev A."/>
            <person name="Soop K."/>
            <person name="Spirin V."/>
            <person name="Szebenyi C."/>
            <person name="Tomsovsky M."/>
            <person name="Tulloss R.E."/>
            <person name="Uehling J."/>
            <person name="Grigoriev I.V."/>
            <person name="Vagvolgyi C."/>
            <person name="Papp T."/>
            <person name="Martin F.M."/>
            <person name="Miettinen O."/>
            <person name="Hibbett D.S."/>
            <person name="Nagy L.G."/>
        </authorList>
    </citation>
    <scope>NUCLEOTIDE SEQUENCE [LARGE SCALE GENOMIC DNA]</scope>
    <source>
        <strain evidence="1 2">NL-1719</strain>
    </source>
</reference>
<gene>
    <name evidence="1" type="ORF">BDN72DRAFT_763977</name>
</gene>